<evidence type="ECO:0000256" key="4">
    <source>
        <dbReference type="ARBA" id="ARBA00022793"/>
    </source>
</evidence>
<dbReference type="AlphaFoldDB" id="A0AA88L339"/>
<feature type="region of interest" description="Disordered" evidence="19">
    <location>
        <begin position="190"/>
        <end position="215"/>
    </location>
</feature>
<evidence type="ECO:0000256" key="10">
    <source>
        <dbReference type="ARBA" id="ARBA00023270"/>
    </source>
</evidence>
<dbReference type="SUPFAM" id="SSF56276">
    <property type="entry name" value="S-adenosylmethionine decarboxylase"/>
    <property type="match status" value="1"/>
</dbReference>
<dbReference type="GO" id="GO:0004014">
    <property type="term" value="F:adenosylmethionine decarboxylase activity"/>
    <property type="evidence" value="ECO:0007669"/>
    <property type="project" value="UniProtKB-EC"/>
</dbReference>
<dbReference type="Gene3D" id="3.60.90.10">
    <property type="entry name" value="S-adenosylmethionine decarboxylase"/>
    <property type="match status" value="1"/>
</dbReference>
<feature type="binding site" evidence="15">
    <location>
        <position position="80"/>
    </location>
    <ligand>
        <name>substrate</name>
    </ligand>
</feature>
<evidence type="ECO:0000256" key="18">
    <source>
        <dbReference type="PIRSR" id="PIRSR001355-5"/>
    </source>
</evidence>
<dbReference type="GO" id="GO:0005829">
    <property type="term" value="C:cytosol"/>
    <property type="evidence" value="ECO:0007669"/>
    <property type="project" value="TreeGrafter"/>
</dbReference>
<keyword evidence="6 13" id="KW-0745">Spermidine biosynthesis</keyword>
<keyword evidence="8 13" id="KW-0865">Zymogen</keyword>
<dbReference type="EMBL" id="JAVRJZ010000016">
    <property type="protein sequence ID" value="KAK2710921.1"/>
    <property type="molecule type" value="Genomic_DNA"/>
</dbReference>
<evidence type="ECO:0000256" key="6">
    <source>
        <dbReference type="ARBA" id="ARBA00023066"/>
    </source>
</evidence>
<evidence type="ECO:0000256" key="13">
    <source>
        <dbReference type="PIRNR" id="PIRNR001355"/>
    </source>
</evidence>
<gene>
    <name evidence="20" type="ORF">QYM36_012182</name>
</gene>
<comment type="cofactor">
    <cofactor evidence="13">
        <name>pyruvate</name>
        <dbReference type="ChEBI" id="CHEBI:15361"/>
    </cofactor>
    <text evidence="13">Binds 1 pyruvoyl group covalently per subunit.</text>
</comment>
<dbReference type="PANTHER" id="PTHR11570">
    <property type="entry name" value="S-ADENOSYLMETHIONINE DECARBOXYLASE"/>
    <property type="match status" value="1"/>
</dbReference>
<evidence type="ECO:0000256" key="7">
    <source>
        <dbReference type="ARBA" id="ARBA00023115"/>
    </source>
</evidence>
<feature type="active site" description="Proton acceptor; for processing activity" evidence="14">
    <location>
        <position position="303"/>
    </location>
</feature>
<reference evidence="20" key="1">
    <citation type="submission" date="2023-07" db="EMBL/GenBank/DDBJ databases">
        <title>Chromosome-level genome assembly of Artemia franciscana.</title>
        <authorList>
            <person name="Jo E."/>
        </authorList>
    </citation>
    <scope>NUCLEOTIDE SEQUENCE</scope>
    <source>
        <tissue evidence="20">Whole body</tissue>
    </source>
</reference>
<dbReference type="GO" id="GO:0008295">
    <property type="term" value="P:spermidine biosynthetic process"/>
    <property type="evidence" value="ECO:0007669"/>
    <property type="project" value="UniProtKB-KW"/>
</dbReference>
<dbReference type="InterPro" id="IPR016067">
    <property type="entry name" value="S-AdoMet_deCO2ase_core"/>
</dbReference>
<keyword evidence="9 13" id="KW-0456">Lyase</keyword>
<dbReference type="PANTHER" id="PTHR11570:SF0">
    <property type="entry name" value="S-ADENOSYLMETHIONINE DECARBOXYLASE PROENZYME"/>
    <property type="match status" value="1"/>
</dbReference>
<dbReference type="InterPro" id="IPR001985">
    <property type="entry name" value="S-AdoMet_decarboxylase_euk"/>
</dbReference>
<feature type="chain" id="PRO_5042324857" description="S-adenosylmethionine decarboxylase beta chain" evidence="18">
    <location>
        <begin position="1"/>
        <end position="80"/>
    </location>
</feature>
<evidence type="ECO:0000313" key="20">
    <source>
        <dbReference type="EMBL" id="KAK2710921.1"/>
    </source>
</evidence>
<dbReference type="InterPro" id="IPR018166">
    <property type="entry name" value="S-AdoMet_deCO2ase_CS"/>
</dbReference>
<dbReference type="GO" id="GO:0006597">
    <property type="term" value="P:spermine biosynthetic process"/>
    <property type="evidence" value="ECO:0007669"/>
    <property type="project" value="InterPro"/>
</dbReference>
<protein>
    <recommendedName>
        <fullName evidence="13">S-adenosylmethionine decarboxylase proenzyme</fullName>
        <ecNumber evidence="13">4.1.1.50</ecNumber>
    </recommendedName>
</protein>
<keyword evidence="4 13" id="KW-0210">Decarboxylase</keyword>
<feature type="chain" id="PRO_5042324856" description="S-adenosylmethionine decarboxylase alpha chain" evidence="18">
    <location>
        <begin position="81"/>
        <end position="393"/>
    </location>
</feature>
<keyword evidence="10 13" id="KW-0704">Schiff base</keyword>
<dbReference type="EC" id="4.1.1.50" evidence="13"/>
<evidence type="ECO:0000256" key="15">
    <source>
        <dbReference type="PIRSR" id="PIRSR001355-2"/>
    </source>
</evidence>
<feature type="site" description="Cleavage (non-hydrolytic); by autolysis" evidence="17">
    <location>
        <begin position="80"/>
        <end position="81"/>
    </location>
</feature>
<dbReference type="PROSITE" id="PS01336">
    <property type="entry name" value="ADOMETDC"/>
    <property type="match status" value="1"/>
</dbReference>
<dbReference type="InterPro" id="IPR048283">
    <property type="entry name" value="AdoMetDC-like"/>
</dbReference>
<keyword evidence="11 13" id="KW-0670">Pyruvate</keyword>
<comment type="caution">
    <text evidence="20">The sequence shown here is derived from an EMBL/GenBank/DDBJ whole genome shotgun (WGS) entry which is preliminary data.</text>
</comment>
<evidence type="ECO:0000256" key="5">
    <source>
        <dbReference type="ARBA" id="ARBA00022813"/>
    </source>
</evidence>
<feature type="compositionally biased region" description="Low complexity" evidence="19">
    <location>
        <begin position="190"/>
        <end position="199"/>
    </location>
</feature>
<keyword evidence="3 13" id="KW-0949">S-adenosyl-L-methionine</keyword>
<dbReference type="Pfam" id="PF01536">
    <property type="entry name" value="SAM_decarbox"/>
    <property type="match status" value="1"/>
</dbReference>
<evidence type="ECO:0000256" key="16">
    <source>
        <dbReference type="PIRSR" id="PIRSR001355-3"/>
    </source>
</evidence>
<evidence type="ECO:0000256" key="3">
    <source>
        <dbReference type="ARBA" id="ARBA00022691"/>
    </source>
</evidence>
<evidence type="ECO:0000256" key="9">
    <source>
        <dbReference type="ARBA" id="ARBA00023239"/>
    </source>
</evidence>
<feature type="binding site" evidence="15">
    <location>
        <position position="22"/>
    </location>
    <ligand>
        <name>substrate</name>
    </ligand>
</feature>
<keyword evidence="21" id="KW-1185">Reference proteome</keyword>
<evidence type="ECO:0000256" key="19">
    <source>
        <dbReference type="SAM" id="MobiDB-lite"/>
    </source>
</evidence>
<comment type="similarity">
    <text evidence="2 13">Belongs to the eukaryotic AdoMetDC family.</text>
</comment>
<evidence type="ECO:0000256" key="2">
    <source>
        <dbReference type="ARBA" id="ARBA00008466"/>
    </source>
</evidence>
<proteinExistence type="inferred from homology"/>
<dbReference type="Proteomes" id="UP001187531">
    <property type="component" value="Unassembled WGS sequence"/>
</dbReference>
<accession>A0AA88L339</accession>
<sequence>MDPTNTNIDSNISSSNEGSHFFEGVEKLLEVWFSKKDKKTRNCDLRKIPRAELDALLEIVKCTIISERKNDIIDSYVLSESSMFITKNRFILKTCGTTTPLKCLSHLIGLVETYSGYNDIEDLYYSRKNYKRPELQRMPHRSFNEEAALLDELFPDGAAYCFGSVNRDCWYLYTLNPVLPAEVLRRVSSGGSLSDGQSDTESIESDGSENSDDSGIAAWLESGTRGLTECQDRDHTIEILMTNLDPELMKIFTKECSKTAAEATEKSGIDRIIPGCVIDDYLFDPCGYSMNGILKTGEYMTIHITPEKEFSYVSFESNISHDCYRAVIQRVLDTFRPGKFVVTAFACKGLDGDKTHKEITTYTLGEDYLRRDLQYCQLKNYDLTYALYSKFPS</sequence>
<organism evidence="20 21">
    <name type="scientific">Artemia franciscana</name>
    <name type="common">Brine shrimp</name>
    <name type="synonym">Artemia sanfranciscana</name>
    <dbReference type="NCBI Taxonomy" id="6661"/>
    <lineage>
        <taxon>Eukaryota</taxon>
        <taxon>Metazoa</taxon>
        <taxon>Ecdysozoa</taxon>
        <taxon>Arthropoda</taxon>
        <taxon>Crustacea</taxon>
        <taxon>Branchiopoda</taxon>
        <taxon>Anostraca</taxon>
        <taxon>Artemiidae</taxon>
        <taxon>Artemia</taxon>
    </lineage>
</organism>
<keyword evidence="7 13" id="KW-0620">Polyamine biosynthesis</keyword>
<name>A0AA88L339_ARTSF</name>
<comment type="pathway">
    <text evidence="1 13">Amine and polyamine biosynthesis; S-adenosylmethioninamine biosynthesis; S-adenosylmethioninamine from S-adenosyl-L-methionine: step 1/1.</text>
</comment>
<evidence type="ECO:0000256" key="17">
    <source>
        <dbReference type="PIRSR" id="PIRSR001355-4"/>
    </source>
</evidence>
<evidence type="ECO:0000256" key="1">
    <source>
        <dbReference type="ARBA" id="ARBA00004911"/>
    </source>
</evidence>
<feature type="binding site" evidence="15">
    <location>
        <position position="307"/>
    </location>
    <ligand>
        <name>substrate</name>
    </ligand>
</feature>
<feature type="active site" description="Proton donor; for catalytic activity" evidence="14">
    <location>
        <position position="95"/>
    </location>
</feature>
<feature type="active site" description="Proton acceptor; for processing activity" evidence="14">
    <location>
        <position position="289"/>
    </location>
</feature>
<evidence type="ECO:0000256" key="14">
    <source>
        <dbReference type="PIRSR" id="PIRSR001355-1"/>
    </source>
</evidence>
<evidence type="ECO:0000256" key="11">
    <source>
        <dbReference type="ARBA" id="ARBA00023317"/>
    </source>
</evidence>
<feature type="compositionally biased region" description="Acidic residues" evidence="19">
    <location>
        <begin position="201"/>
        <end position="212"/>
    </location>
</feature>
<keyword evidence="5 17" id="KW-0068">Autocatalytic cleavage</keyword>
<feature type="binding site" evidence="15">
    <location>
        <position position="283"/>
    </location>
    <ligand>
        <name>substrate</name>
    </ligand>
</feature>
<evidence type="ECO:0000313" key="21">
    <source>
        <dbReference type="Proteomes" id="UP001187531"/>
    </source>
</evidence>
<feature type="modified residue" description="Pyruvic acid (Ser); by autocatalysis" evidence="16">
    <location>
        <position position="81"/>
    </location>
</feature>
<dbReference type="PIRSF" id="PIRSF001355">
    <property type="entry name" value="S-AdenosylMet_decarboxylase"/>
    <property type="match status" value="1"/>
</dbReference>
<feature type="active site" description="Schiff-base intermediate with substrate; via pyruvic acid" evidence="14">
    <location>
        <position position="81"/>
    </location>
</feature>
<evidence type="ECO:0000256" key="12">
    <source>
        <dbReference type="ARBA" id="ARBA00048112"/>
    </source>
</evidence>
<evidence type="ECO:0000256" key="8">
    <source>
        <dbReference type="ARBA" id="ARBA00023145"/>
    </source>
</evidence>
<comment type="catalytic activity">
    <reaction evidence="12 13">
        <text>S-adenosyl-L-methionine + H(+) = S-adenosyl 3-(methylsulfanyl)propylamine + CO2</text>
        <dbReference type="Rhea" id="RHEA:15981"/>
        <dbReference type="ChEBI" id="CHEBI:15378"/>
        <dbReference type="ChEBI" id="CHEBI:16526"/>
        <dbReference type="ChEBI" id="CHEBI:57443"/>
        <dbReference type="ChEBI" id="CHEBI:59789"/>
        <dbReference type="EC" id="4.1.1.50"/>
    </reaction>
</comment>